<dbReference type="SUPFAM" id="SSF52540">
    <property type="entry name" value="P-loop containing nucleoside triphosphate hydrolases"/>
    <property type="match status" value="1"/>
</dbReference>
<dbReference type="OrthoDB" id="9815116at2"/>
<dbReference type="KEGG" id="cdes:C0J27_03350"/>
<dbReference type="Proteomes" id="UP000254834">
    <property type="component" value="Chromosome"/>
</dbReference>
<dbReference type="InterPro" id="IPR027417">
    <property type="entry name" value="P-loop_NTPase"/>
</dbReference>
<protein>
    <submittedName>
        <fullName evidence="2">Chromosome partitioning protein ParA</fullName>
    </submittedName>
</protein>
<gene>
    <name evidence="2" type="ORF">C0J27_03350</name>
</gene>
<dbReference type="AlphaFoldDB" id="A0A345ZBU2"/>
<accession>A0A345ZBU2</accession>
<reference evidence="2 3" key="1">
    <citation type="submission" date="2017-12" db="EMBL/GenBank/DDBJ databases">
        <title>Chromulinavorax destructans is a abundant pathogen of dominant heterotrophic picoflagllates.</title>
        <authorList>
            <person name="Deeg C.M."/>
            <person name="Zimmer M."/>
            <person name="Suttle C.A."/>
        </authorList>
    </citation>
    <scope>NUCLEOTIDE SEQUENCE [LARGE SCALE GENOMIC DNA]</scope>
    <source>
        <strain evidence="2 3">SeV1</strain>
    </source>
</reference>
<name>A0A345ZBU2_9BACT</name>
<sequence length="248" mass="27224">MRKIAVSLSKGGVGKSTVAVSLAHGLAIAGKKVLLVDTDDQGQDSFLLGVNPPTGLAEVLCQNLLASQAIFLARPNLSILAGGKSLSAAKREIGRKDYGAEQTLSEVLKPIEDQFDYIILDTSPAWDPLTINTLFYATEVLTPVSLEALTINSLAEFVNRLESVKKFNKDLNHSYVLPTFYDLRVKKSSEILQQLKGYFPVKLCDVIKYNVRISESAGFGQTIFEYSPNSTGAQDYKKFVERIISDEK</sequence>
<evidence type="ECO:0000259" key="1">
    <source>
        <dbReference type="Pfam" id="PF13614"/>
    </source>
</evidence>
<keyword evidence="3" id="KW-1185">Reference proteome</keyword>
<dbReference type="InterPro" id="IPR050678">
    <property type="entry name" value="DNA_Partitioning_ATPase"/>
</dbReference>
<organism evidence="2 3">
    <name type="scientific">Candidatus Chromulinivorax destructor</name>
    <dbReference type="NCBI Taxonomy" id="2066483"/>
    <lineage>
        <taxon>Bacteria</taxon>
        <taxon>Candidatus Babelota</taxon>
        <taxon>Candidatus Babeliae</taxon>
        <taxon>Candidatus Babeliales</taxon>
        <taxon>Candidatus Chromulinivoraceae</taxon>
        <taxon>Candidatus Chromulinivorax</taxon>
    </lineage>
</organism>
<evidence type="ECO:0000313" key="3">
    <source>
        <dbReference type="Proteomes" id="UP000254834"/>
    </source>
</evidence>
<proteinExistence type="predicted"/>
<dbReference type="CDD" id="cd02042">
    <property type="entry name" value="ParAB_family"/>
    <property type="match status" value="1"/>
</dbReference>
<dbReference type="InterPro" id="IPR025669">
    <property type="entry name" value="AAA_dom"/>
</dbReference>
<evidence type="ECO:0000313" key="2">
    <source>
        <dbReference type="EMBL" id="AXK60759.1"/>
    </source>
</evidence>
<feature type="domain" description="AAA" evidence="1">
    <location>
        <begin position="1"/>
        <end position="171"/>
    </location>
</feature>
<dbReference type="Pfam" id="PF13614">
    <property type="entry name" value="AAA_31"/>
    <property type="match status" value="1"/>
</dbReference>
<dbReference type="EMBL" id="CP025544">
    <property type="protein sequence ID" value="AXK60759.1"/>
    <property type="molecule type" value="Genomic_DNA"/>
</dbReference>
<dbReference type="PANTHER" id="PTHR13696:SF52">
    <property type="entry name" value="PARA FAMILY PROTEIN CT_582"/>
    <property type="match status" value="1"/>
</dbReference>
<dbReference type="PANTHER" id="PTHR13696">
    <property type="entry name" value="P-LOOP CONTAINING NUCLEOSIDE TRIPHOSPHATE HYDROLASE"/>
    <property type="match status" value="1"/>
</dbReference>
<dbReference type="RefSeq" id="WP_115585774.1">
    <property type="nucleotide sequence ID" value="NZ_CP025544.1"/>
</dbReference>
<dbReference type="Gene3D" id="3.40.50.300">
    <property type="entry name" value="P-loop containing nucleotide triphosphate hydrolases"/>
    <property type="match status" value="1"/>
</dbReference>